<feature type="domain" description="PAC" evidence="10">
    <location>
        <begin position="314"/>
        <end position="366"/>
    </location>
</feature>
<feature type="domain" description="PAC" evidence="10">
    <location>
        <begin position="182"/>
        <end position="240"/>
    </location>
</feature>
<dbReference type="Pfam" id="PF01590">
    <property type="entry name" value="GAF"/>
    <property type="match status" value="1"/>
</dbReference>
<evidence type="ECO:0000256" key="3">
    <source>
        <dbReference type="ARBA" id="ARBA00022553"/>
    </source>
</evidence>
<dbReference type="SMART" id="SM00086">
    <property type="entry name" value="PAC"/>
    <property type="match status" value="3"/>
</dbReference>
<proteinExistence type="predicted"/>
<keyword evidence="7" id="KW-0472">Membrane</keyword>
<evidence type="ECO:0000259" key="9">
    <source>
        <dbReference type="PROSITE" id="PS50112"/>
    </source>
</evidence>
<evidence type="ECO:0000259" key="8">
    <source>
        <dbReference type="PROSITE" id="PS50109"/>
    </source>
</evidence>
<dbReference type="InterPro" id="IPR005467">
    <property type="entry name" value="His_kinase_dom"/>
</dbReference>
<keyword evidence="4" id="KW-0808">Transferase</keyword>
<dbReference type="Pfam" id="PF02518">
    <property type="entry name" value="HATPase_c"/>
    <property type="match status" value="1"/>
</dbReference>
<dbReference type="RefSeq" id="WP_190427331.1">
    <property type="nucleotide sequence ID" value="NZ_JAMPKK010000011.1"/>
</dbReference>
<dbReference type="InterPro" id="IPR036097">
    <property type="entry name" value="HisK_dim/P_sf"/>
</dbReference>
<dbReference type="SMART" id="SM00065">
    <property type="entry name" value="GAF"/>
    <property type="match status" value="1"/>
</dbReference>
<dbReference type="InterPro" id="IPR052162">
    <property type="entry name" value="Sensor_kinase/Photoreceptor"/>
</dbReference>
<organism evidence="11 12">
    <name type="scientific">Funiculus sociatus GB2-A5</name>
    <dbReference type="NCBI Taxonomy" id="2933946"/>
    <lineage>
        <taxon>Bacteria</taxon>
        <taxon>Bacillati</taxon>
        <taxon>Cyanobacteriota</taxon>
        <taxon>Cyanophyceae</taxon>
        <taxon>Coleofasciculales</taxon>
        <taxon>Coleofasciculaceae</taxon>
        <taxon>Funiculus</taxon>
    </lineage>
</organism>
<dbReference type="EMBL" id="JAMPKK010000011">
    <property type="protein sequence ID" value="MEP0864223.1"/>
    <property type="molecule type" value="Genomic_DNA"/>
</dbReference>
<dbReference type="Gene3D" id="3.30.450.40">
    <property type="match status" value="1"/>
</dbReference>
<comment type="caution">
    <text evidence="11">The sequence shown here is derived from an EMBL/GenBank/DDBJ whole genome shotgun (WGS) entry which is preliminary data.</text>
</comment>
<feature type="domain" description="PAS" evidence="9">
    <location>
        <begin position="555"/>
        <end position="610"/>
    </location>
</feature>
<dbReference type="SUPFAM" id="SSF47384">
    <property type="entry name" value="Homodimeric domain of signal transducing histidine kinase"/>
    <property type="match status" value="1"/>
</dbReference>
<dbReference type="NCBIfam" id="TIGR00229">
    <property type="entry name" value="sensory_box"/>
    <property type="match status" value="2"/>
</dbReference>
<feature type="transmembrane region" description="Helical" evidence="7">
    <location>
        <begin position="32"/>
        <end position="49"/>
    </location>
</feature>
<evidence type="ECO:0000256" key="7">
    <source>
        <dbReference type="SAM" id="Phobius"/>
    </source>
</evidence>
<keyword evidence="6" id="KW-0902">Two-component regulatory system</keyword>
<dbReference type="Pfam" id="PF08448">
    <property type="entry name" value="PAS_4"/>
    <property type="match status" value="1"/>
</dbReference>
<dbReference type="InterPro" id="IPR003594">
    <property type="entry name" value="HATPase_dom"/>
</dbReference>
<dbReference type="Proteomes" id="UP001442494">
    <property type="component" value="Unassembled WGS sequence"/>
</dbReference>
<dbReference type="Pfam" id="PF00512">
    <property type="entry name" value="HisKA"/>
    <property type="match status" value="1"/>
</dbReference>
<feature type="domain" description="Histidine kinase" evidence="8">
    <location>
        <begin position="712"/>
        <end position="923"/>
    </location>
</feature>
<dbReference type="InterPro" id="IPR001610">
    <property type="entry name" value="PAC"/>
</dbReference>
<dbReference type="SMART" id="SM00388">
    <property type="entry name" value="HisKA"/>
    <property type="match status" value="1"/>
</dbReference>
<dbReference type="CDD" id="cd00130">
    <property type="entry name" value="PAS"/>
    <property type="match status" value="3"/>
</dbReference>
<accession>A0ABV0JLA6</accession>
<evidence type="ECO:0000259" key="10">
    <source>
        <dbReference type="PROSITE" id="PS50113"/>
    </source>
</evidence>
<evidence type="ECO:0000256" key="5">
    <source>
        <dbReference type="ARBA" id="ARBA00022777"/>
    </source>
</evidence>
<feature type="domain" description="PAC" evidence="10">
    <location>
        <begin position="628"/>
        <end position="680"/>
    </location>
</feature>
<dbReference type="InterPro" id="IPR003661">
    <property type="entry name" value="HisK_dim/P_dom"/>
</dbReference>
<sequence length="926" mass="104612">MRYGVPIVAVILALLIKLLVDTLNINSDKNGYFSLIFMVILISVLYGGIKRGMLTSVLAAFLQVKKHQATRSRESKTTLATASVASVVNTYRQKLQGDRAIPTQKQETTQDALQILSFHLENSPLAVIEWDSNFRVIKWSQQAETLFGWESDQLMGKHPSEWKFVLPEDLASVNGVVSRLLNGSERRNISHNRNYTKDGSIVYCEWYNSALVDESGNVVSVLSLILDITERQQTETALRKSEERLRLSLDAGVMGIWDWNILTGELAWSDTLEPMNAIATGSGTFADFVEKIYPEDREFVEKTIAQSVEQKTNYAIEFRIISPNGDICWMGGKGQVFCDETGNAVRMLGVCMDITENKRSQAQQQFLVEASTLLSNSLDYQTTLETLAHLAVPHLADWCCVDILDEEQTPRRLAVIHVDPSKVEWAQQLHQRYPPDMNEPYGLAKVLRTGQAELYPEIPDSLLVEVARDAEQLELLRQIGYTSAMIVPLVARGRTLGAITFVWAESNRHYNESDLIFASELARRAALAVDNARLFQTVEQELTERKRSQAALQESEERFRTMADSAPVLLWMSGTDGLCNFFNQSWLTFGGRTLEQEMGNGWTQGVHPDDFQRCLDTYMTAFHVRENFQMEYRLLRADGEYRWVLDTGRPRFTPDGTFAGYIGSCVDISERKKAEEDLLARAEELARLSGILAQTNADLEKRNKELDQFAYIVSHDLKAPLRAIANLSTWIEEDIEDKLDLETRRNMDLLRGRVHRMEALINALLQYSRVGRVSKPPELVNVATLLTNIIGSLPAPPTFTITIEPEMPTLFTGRLLLEQVFANLLSNCIKHHPRSEGNVTISVQNRETCYEFAVADDGNGIAPQYHEKVFVMFQTLEARDKVENTGVGLAIVKKIIEQQGGTIWLKSQLGQGATFYFTWPKQPKSK</sequence>
<dbReference type="SMART" id="SM00091">
    <property type="entry name" value="PAS"/>
    <property type="match status" value="3"/>
</dbReference>
<dbReference type="SUPFAM" id="SSF55874">
    <property type="entry name" value="ATPase domain of HSP90 chaperone/DNA topoisomerase II/histidine kinase"/>
    <property type="match status" value="1"/>
</dbReference>
<dbReference type="Gene3D" id="3.30.450.20">
    <property type="entry name" value="PAS domain"/>
    <property type="match status" value="3"/>
</dbReference>
<dbReference type="InterPro" id="IPR035965">
    <property type="entry name" value="PAS-like_dom_sf"/>
</dbReference>
<dbReference type="InterPro" id="IPR029016">
    <property type="entry name" value="GAF-like_dom_sf"/>
</dbReference>
<dbReference type="InterPro" id="IPR000700">
    <property type="entry name" value="PAS-assoc_C"/>
</dbReference>
<dbReference type="InterPro" id="IPR000014">
    <property type="entry name" value="PAS"/>
</dbReference>
<evidence type="ECO:0000256" key="2">
    <source>
        <dbReference type="ARBA" id="ARBA00012438"/>
    </source>
</evidence>
<keyword evidence="5" id="KW-0418">Kinase</keyword>
<feature type="domain" description="PAS" evidence="9">
    <location>
        <begin position="120"/>
        <end position="184"/>
    </location>
</feature>
<keyword evidence="7" id="KW-1133">Transmembrane helix</keyword>
<dbReference type="PROSITE" id="PS50112">
    <property type="entry name" value="PAS"/>
    <property type="match status" value="2"/>
</dbReference>
<dbReference type="InterPro" id="IPR013656">
    <property type="entry name" value="PAS_4"/>
</dbReference>
<dbReference type="Gene3D" id="3.30.565.10">
    <property type="entry name" value="Histidine kinase-like ATPase, C-terminal domain"/>
    <property type="match status" value="1"/>
</dbReference>
<dbReference type="InterPro" id="IPR013655">
    <property type="entry name" value="PAS_fold_3"/>
</dbReference>
<dbReference type="Pfam" id="PF08447">
    <property type="entry name" value="PAS_3"/>
    <property type="match status" value="2"/>
</dbReference>
<dbReference type="PROSITE" id="PS50113">
    <property type="entry name" value="PAC"/>
    <property type="match status" value="3"/>
</dbReference>
<reference evidence="11 12" key="1">
    <citation type="submission" date="2022-04" db="EMBL/GenBank/DDBJ databases">
        <title>Positive selection, recombination, and allopatry shape intraspecific diversity of widespread and dominant cyanobacteria.</title>
        <authorList>
            <person name="Wei J."/>
            <person name="Shu W."/>
            <person name="Hu C."/>
        </authorList>
    </citation>
    <scope>NUCLEOTIDE SEQUENCE [LARGE SCALE GENOMIC DNA]</scope>
    <source>
        <strain evidence="11 12">GB2-A5</strain>
    </source>
</reference>
<dbReference type="PANTHER" id="PTHR43304">
    <property type="entry name" value="PHYTOCHROME-LIKE PROTEIN CPH1"/>
    <property type="match status" value="1"/>
</dbReference>
<dbReference type="SUPFAM" id="SSF55781">
    <property type="entry name" value="GAF domain-like"/>
    <property type="match status" value="1"/>
</dbReference>
<dbReference type="InterPro" id="IPR003018">
    <property type="entry name" value="GAF"/>
</dbReference>
<dbReference type="EC" id="2.7.13.3" evidence="2"/>
<gene>
    <name evidence="11" type="ORF">NDI37_07055</name>
</gene>
<dbReference type="Gene3D" id="2.10.70.100">
    <property type="match status" value="1"/>
</dbReference>
<comment type="catalytic activity">
    <reaction evidence="1">
        <text>ATP + protein L-histidine = ADP + protein N-phospho-L-histidine.</text>
        <dbReference type="EC" id="2.7.13.3"/>
    </reaction>
</comment>
<evidence type="ECO:0000256" key="6">
    <source>
        <dbReference type="ARBA" id="ARBA00023012"/>
    </source>
</evidence>
<feature type="transmembrane region" description="Helical" evidence="7">
    <location>
        <begin position="6"/>
        <end position="25"/>
    </location>
</feature>
<dbReference type="SUPFAM" id="SSF55785">
    <property type="entry name" value="PYP-like sensor domain (PAS domain)"/>
    <property type="match status" value="3"/>
</dbReference>
<protein>
    <recommendedName>
        <fullName evidence="2">histidine kinase</fullName>
        <ecNumber evidence="2">2.7.13.3</ecNumber>
    </recommendedName>
</protein>
<keyword evidence="3" id="KW-0597">Phosphoprotein</keyword>
<keyword evidence="12" id="KW-1185">Reference proteome</keyword>
<dbReference type="Gene3D" id="1.10.287.130">
    <property type="match status" value="1"/>
</dbReference>
<evidence type="ECO:0000256" key="4">
    <source>
        <dbReference type="ARBA" id="ARBA00022679"/>
    </source>
</evidence>
<dbReference type="InterPro" id="IPR004358">
    <property type="entry name" value="Sig_transdc_His_kin-like_C"/>
</dbReference>
<dbReference type="SMART" id="SM00387">
    <property type="entry name" value="HATPase_c"/>
    <property type="match status" value="1"/>
</dbReference>
<keyword evidence="7" id="KW-0812">Transmembrane</keyword>
<evidence type="ECO:0000256" key="1">
    <source>
        <dbReference type="ARBA" id="ARBA00000085"/>
    </source>
</evidence>
<dbReference type="InterPro" id="IPR036890">
    <property type="entry name" value="HATPase_C_sf"/>
</dbReference>
<dbReference type="PRINTS" id="PR00344">
    <property type="entry name" value="BCTRLSENSOR"/>
</dbReference>
<dbReference type="CDD" id="cd00082">
    <property type="entry name" value="HisKA"/>
    <property type="match status" value="1"/>
</dbReference>
<name>A0ABV0JLA6_9CYAN</name>
<dbReference type="PROSITE" id="PS50109">
    <property type="entry name" value="HIS_KIN"/>
    <property type="match status" value="1"/>
</dbReference>
<dbReference type="PANTHER" id="PTHR43304:SF1">
    <property type="entry name" value="PAC DOMAIN-CONTAINING PROTEIN"/>
    <property type="match status" value="1"/>
</dbReference>
<evidence type="ECO:0000313" key="11">
    <source>
        <dbReference type="EMBL" id="MEP0864223.1"/>
    </source>
</evidence>
<evidence type="ECO:0000313" key="12">
    <source>
        <dbReference type="Proteomes" id="UP001442494"/>
    </source>
</evidence>